<reference evidence="2 3" key="1">
    <citation type="submission" date="2024-05" db="EMBL/GenBank/DDBJ databases">
        <title>Genome sequencing and assembly of Indian major carp, Cirrhinus mrigala (Hamilton, 1822).</title>
        <authorList>
            <person name="Mohindra V."/>
            <person name="Chowdhury L.M."/>
            <person name="Lal K."/>
            <person name="Jena J.K."/>
        </authorList>
    </citation>
    <scope>NUCLEOTIDE SEQUENCE [LARGE SCALE GENOMIC DNA]</scope>
    <source>
        <strain evidence="2">CM1030</strain>
        <tissue evidence="2">Blood</tissue>
    </source>
</reference>
<feature type="region of interest" description="Disordered" evidence="1">
    <location>
        <begin position="1"/>
        <end position="64"/>
    </location>
</feature>
<name>A0ABD0QPA4_CIRMR</name>
<comment type="caution">
    <text evidence="2">The sequence shown here is derived from an EMBL/GenBank/DDBJ whole genome shotgun (WGS) entry which is preliminary data.</text>
</comment>
<proteinExistence type="predicted"/>
<organism evidence="2 3">
    <name type="scientific">Cirrhinus mrigala</name>
    <name type="common">Mrigala</name>
    <dbReference type="NCBI Taxonomy" id="683832"/>
    <lineage>
        <taxon>Eukaryota</taxon>
        <taxon>Metazoa</taxon>
        <taxon>Chordata</taxon>
        <taxon>Craniata</taxon>
        <taxon>Vertebrata</taxon>
        <taxon>Euteleostomi</taxon>
        <taxon>Actinopterygii</taxon>
        <taxon>Neopterygii</taxon>
        <taxon>Teleostei</taxon>
        <taxon>Ostariophysi</taxon>
        <taxon>Cypriniformes</taxon>
        <taxon>Cyprinidae</taxon>
        <taxon>Labeoninae</taxon>
        <taxon>Labeonini</taxon>
        <taxon>Cirrhinus</taxon>
    </lineage>
</organism>
<evidence type="ECO:0000313" key="3">
    <source>
        <dbReference type="Proteomes" id="UP001529510"/>
    </source>
</evidence>
<dbReference type="AlphaFoldDB" id="A0ABD0QPA4"/>
<sequence length="64" mass="6674">TSSRGQRFVSNQFGEALNRGDPEKLEAVLAGAGGPPDPDCMEKTQGQRALHPAAGYRHPPASSG</sequence>
<feature type="compositionally biased region" description="Polar residues" evidence="1">
    <location>
        <begin position="1"/>
        <end position="13"/>
    </location>
</feature>
<keyword evidence="3" id="KW-1185">Reference proteome</keyword>
<protein>
    <submittedName>
        <fullName evidence="2">Uncharacterized protein</fullName>
    </submittedName>
</protein>
<gene>
    <name evidence="2" type="ORF">M9458_015093</name>
</gene>
<feature type="non-terminal residue" evidence="2">
    <location>
        <position position="1"/>
    </location>
</feature>
<feature type="non-terminal residue" evidence="2">
    <location>
        <position position="64"/>
    </location>
</feature>
<dbReference type="EMBL" id="JAMKFB020000007">
    <property type="protein sequence ID" value="KAL0187994.1"/>
    <property type="molecule type" value="Genomic_DNA"/>
</dbReference>
<evidence type="ECO:0000313" key="2">
    <source>
        <dbReference type="EMBL" id="KAL0187994.1"/>
    </source>
</evidence>
<accession>A0ABD0QPA4</accession>
<dbReference type="Proteomes" id="UP001529510">
    <property type="component" value="Unassembled WGS sequence"/>
</dbReference>
<evidence type="ECO:0000256" key="1">
    <source>
        <dbReference type="SAM" id="MobiDB-lite"/>
    </source>
</evidence>